<dbReference type="PANTHER" id="PTHR34209">
    <property type="entry name" value="RHODANESE/CELL CYCLE CONTROL PHOSPHATASE SUPERFAMILY PROTEIN"/>
    <property type="match status" value="1"/>
</dbReference>
<dbReference type="GO" id="GO:0090333">
    <property type="term" value="P:regulation of stomatal closure"/>
    <property type="evidence" value="ECO:0007669"/>
    <property type="project" value="InterPro"/>
</dbReference>
<dbReference type="OrthoDB" id="551300at2759"/>
<evidence type="ECO:0000313" key="1">
    <source>
        <dbReference type="EMBL" id="KAG6737156.1"/>
    </source>
</evidence>
<dbReference type="GO" id="GO:0009704">
    <property type="term" value="P:de-etiolation"/>
    <property type="evidence" value="ECO:0007669"/>
    <property type="project" value="InterPro"/>
</dbReference>
<organism evidence="1 2">
    <name type="scientific">Populus tomentosa</name>
    <name type="common">Chinese white poplar</name>
    <dbReference type="NCBI Taxonomy" id="118781"/>
    <lineage>
        <taxon>Eukaryota</taxon>
        <taxon>Viridiplantae</taxon>
        <taxon>Streptophyta</taxon>
        <taxon>Embryophyta</taxon>
        <taxon>Tracheophyta</taxon>
        <taxon>Spermatophyta</taxon>
        <taxon>Magnoliopsida</taxon>
        <taxon>eudicotyledons</taxon>
        <taxon>Gunneridae</taxon>
        <taxon>Pentapetalae</taxon>
        <taxon>rosids</taxon>
        <taxon>fabids</taxon>
        <taxon>Malpighiales</taxon>
        <taxon>Salicaceae</taxon>
        <taxon>Saliceae</taxon>
        <taxon>Populus</taxon>
    </lineage>
</organism>
<dbReference type="AlphaFoldDB" id="A0A8X7XRD8"/>
<dbReference type="Proteomes" id="UP000886885">
    <property type="component" value="Unassembled WGS sequence"/>
</dbReference>
<reference evidence="1" key="1">
    <citation type="journal article" date="2020" name="bioRxiv">
        <title>Hybrid origin of Populus tomentosa Carr. identified through genome sequencing and phylogenomic analysis.</title>
        <authorList>
            <person name="An X."/>
            <person name="Gao K."/>
            <person name="Chen Z."/>
            <person name="Li J."/>
            <person name="Yang X."/>
            <person name="Yang X."/>
            <person name="Zhou J."/>
            <person name="Guo T."/>
            <person name="Zhao T."/>
            <person name="Huang S."/>
            <person name="Miao D."/>
            <person name="Khan W.U."/>
            <person name="Rao P."/>
            <person name="Ye M."/>
            <person name="Lei B."/>
            <person name="Liao W."/>
            <person name="Wang J."/>
            <person name="Ji L."/>
            <person name="Li Y."/>
            <person name="Guo B."/>
            <person name="Mustafa N.S."/>
            <person name="Li S."/>
            <person name="Yun Q."/>
            <person name="Keller S.R."/>
            <person name="Mao J."/>
            <person name="Zhang R."/>
            <person name="Strauss S.H."/>
        </authorList>
    </citation>
    <scope>NUCLEOTIDE SEQUENCE</scope>
    <source>
        <strain evidence="1">GM15</strain>
        <tissue evidence="1">Leaf</tissue>
    </source>
</reference>
<dbReference type="PANTHER" id="PTHR34209:SF3">
    <property type="entry name" value="RHODANESE_CELL CYCLE CONTROL PHOSPHATASE SUPERFAMILY PROTEIN"/>
    <property type="match status" value="1"/>
</dbReference>
<dbReference type="EMBL" id="JAAWWB010000091">
    <property type="protein sequence ID" value="KAG6737156.1"/>
    <property type="molecule type" value="Genomic_DNA"/>
</dbReference>
<sequence>MDELHPHPMGRGKLKFLESYNISDVEEGPLNSADQFADNTDSLIRLVEPEITSIIDMTPENPSLGSDSLEMDNDSLSSAKAGFDDFLGEVRDSINTLVNNGGNIMQSPLDTITSSITSIKEGALEAVNVALNTQKATGTSVDVLRVAIVAVEESIAKGASFVVYSYGHAKDLLPLEIRGALNLSEEMVIKILRPIGATFQQVNIAIEGVEKSPGLDPNDPIVPFVLFLGTSATLWGFYRVWVYGGYSGDLSPQLTLELLAGKEDAILIDVLRERDGIPDLRRAAQFHYVIVTLPEVDGPVRKLLKGGRDLDDILTAAVIRNLKAVQHQWPLRTQEIVLVLPYAAQLLHHNLLSVPCLNPEAGTLSQIYQVIVMDADGSRSKGIARSLRKLWVKARI</sequence>
<gene>
    <name evidence="1" type="ORF">POTOM_059806</name>
</gene>
<dbReference type="GO" id="GO:0071277">
    <property type="term" value="P:cellular response to calcium ion"/>
    <property type="evidence" value="ECO:0007669"/>
    <property type="project" value="InterPro"/>
</dbReference>
<keyword evidence="2" id="KW-1185">Reference proteome</keyword>
<evidence type="ECO:0000313" key="2">
    <source>
        <dbReference type="Proteomes" id="UP000886885"/>
    </source>
</evidence>
<protein>
    <submittedName>
        <fullName evidence="1">Uncharacterized protein</fullName>
    </submittedName>
</protein>
<comment type="caution">
    <text evidence="1">The sequence shown here is derived from an EMBL/GenBank/DDBJ whole genome shotgun (WGS) entry which is preliminary data.</text>
</comment>
<accession>A0A8X7XRD8</accession>
<dbReference type="InterPro" id="IPR044690">
    <property type="entry name" value="CAS_plant"/>
</dbReference>
<name>A0A8X7XRD8_POPTO</name>
<proteinExistence type="predicted"/>